<evidence type="ECO:0000313" key="2">
    <source>
        <dbReference type="Proteomes" id="UP000309997"/>
    </source>
</evidence>
<organism evidence="1 2">
    <name type="scientific">Populus alba</name>
    <name type="common">White poplar</name>
    <dbReference type="NCBI Taxonomy" id="43335"/>
    <lineage>
        <taxon>Eukaryota</taxon>
        <taxon>Viridiplantae</taxon>
        <taxon>Streptophyta</taxon>
        <taxon>Embryophyta</taxon>
        <taxon>Tracheophyta</taxon>
        <taxon>Spermatophyta</taxon>
        <taxon>Magnoliopsida</taxon>
        <taxon>eudicotyledons</taxon>
        <taxon>Gunneridae</taxon>
        <taxon>Pentapetalae</taxon>
        <taxon>rosids</taxon>
        <taxon>fabids</taxon>
        <taxon>Malpighiales</taxon>
        <taxon>Salicaceae</taxon>
        <taxon>Saliceae</taxon>
        <taxon>Populus</taxon>
    </lineage>
</organism>
<gene>
    <name evidence="1" type="ORF">D5086_001219</name>
</gene>
<proteinExistence type="predicted"/>
<dbReference type="Proteomes" id="UP000309997">
    <property type="component" value="Unassembled WGS sequence"/>
</dbReference>
<sequence length="850" mass="94315">MVMAGCVRESSLQCQNKEGDLVNLQQLAGEGVSWAGADNYIKLAAAEPQVENGAGKGNKRRTRAILAVVIPTTFITFDLFIYCCYLRKRKLHHKGRNMGDTSSSTSSAGFPSVNNVTDQLIQVEELALSSQLPSSSESPLPPTTTTTTTTTTKLPYLPPPQQLQHDYQNNSISYSPPRELSQRPIEFSINNNSSSITFDRFCNGFSHSAPSTSASKHNAKDLEIDRLKRELGRASKHLTDLEQECFELKKDRRKRDEQIKSLYADTEEKDVHIHSRKKTNFGRERGDHSKGAHGISQHSESAKPLEGQIDIASTSKAIGVQTERSIDFTKVELKNDSPSHPELSEMLLGIWGSTSEQQLRRNLISKLFMTCPTDFQVLFGCMSMNMNMSSKVQMDYLQDESSSHAALQYHMCSFPASEAAKVSHLYSVLTKINNGVLQLEALFRSLLDFCDVTHVAILSSSLHILLAFLKQLLSLGAKWGGDNIKIEGLCSRDSVEGQDLFSMISYEASNVGCSLLGIKSFYPKHLCKKRCWNAEISLLLSSVNWVLLLEMMLQIAVRNTEECVRLEAVSIMNVILMSSNAQTEMEKFGQSPIFESIAQLLKGEAGLRVQKEALHLLFLLLNCSKLLSIFCSGCKEEEIADSTNNKKNTSTPEGFSSILVGLAECIACSGNSIQDIELRKRAIIMLAFLASSGKSGFEIMGTHKLRGETNFLMLILQVLVSEMNVEASAEPARSIKARTSLIREALILLNRLVSNSGYSAIVLRILTARRDMATLTIDIASRLSQEDQSLRLSDVNGHVKESEIVELDVYVTTVDFSYQKHNSVKALKQTRSILAISVPRKTLNRCKLLI</sequence>
<comment type="caution">
    <text evidence="1">The sequence shown here is derived from an EMBL/GenBank/DDBJ whole genome shotgun (WGS) entry which is preliminary data.</text>
</comment>
<reference evidence="1 2" key="1">
    <citation type="journal article" date="2024" name="Plant Biotechnol. J.">
        <title>Genome and CRISPR/Cas9 system of a widespread forest tree (Populus alba) in the world.</title>
        <authorList>
            <person name="Liu Y.J."/>
            <person name="Jiang P.F."/>
            <person name="Han X.M."/>
            <person name="Li X.Y."/>
            <person name="Wang H.M."/>
            <person name="Wang Y.J."/>
            <person name="Wang X.X."/>
            <person name="Zeng Q.Y."/>
        </authorList>
    </citation>
    <scope>NUCLEOTIDE SEQUENCE [LARGE SCALE GENOMIC DNA]</scope>
    <source>
        <strain evidence="2">cv. PAL-ZL1</strain>
    </source>
</reference>
<name>A0ACC4CYP8_POPAL</name>
<accession>A0ACC4CYP8</accession>
<dbReference type="EMBL" id="RCHU02000001">
    <property type="protein sequence ID" value="KAL3610199.1"/>
    <property type="molecule type" value="Genomic_DNA"/>
</dbReference>
<protein>
    <submittedName>
        <fullName evidence="1">Uncharacterized protein</fullName>
    </submittedName>
</protein>
<evidence type="ECO:0000313" key="1">
    <source>
        <dbReference type="EMBL" id="KAL3610199.1"/>
    </source>
</evidence>
<keyword evidence="2" id="KW-1185">Reference proteome</keyword>